<evidence type="ECO:0000313" key="2">
    <source>
        <dbReference type="Proteomes" id="UP000027121"/>
    </source>
</evidence>
<dbReference type="AlphaFoldDB" id="A0AAP0X550"/>
<dbReference type="EMBL" id="CP071706">
    <property type="protein sequence ID" value="KDN96952.1"/>
    <property type="molecule type" value="Genomic_DNA"/>
</dbReference>
<dbReference type="Proteomes" id="UP000027121">
    <property type="component" value="Chromosome"/>
</dbReference>
<gene>
    <name evidence="1" type="ORF">BV82_5161</name>
</gene>
<protein>
    <submittedName>
        <fullName evidence="1">Uncharacterized protein</fullName>
    </submittedName>
</protein>
<reference evidence="1 2" key="2">
    <citation type="journal article" date="2016" name="Front. Microbiol.">
        <title>When Genome-Based Approach Meets the 'Old but Good': Revealing Genes Involved in the Antibacterial Activity of Pseudomonas sp. P482 against Soft Rot Pathogens.</title>
        <authorList>
            <person name="Krzyzanowska D.M."/>
            <person name="Ossowicki A."/>
            <person name="Rajewska M."/>
            <person name="Maciag T."/>
            <person name="Jablonska M."/>
            <person name="Obuchowski M."/>
            <person name="Heeb S."/>
            <person name="Jafra S."/>
        </authorList>
    </citation>
    <scope>NUCLEOTIDE SEQUENCE [LARGE SCALE GENOMIC DNA]</scope>
    <source>
        <strain evidence="1 2">P482</strain>
    </source>
</reference>
<accession>A0AAP0X550</accession>
<proteinExistence type="predicted"/>
<organism evidence="1 2">
    <name type="scientific">Pseudomonas donghuensis</name>
    <dbReference type="NCBI Taxonomy" id="1163398"/>
    <lineage>
        <taxon>Bacteria</taxon>
        <taxon>Pseudomonadati</taxon>
        <taxon>Pseudomonadota</taxon>
        <taxon>Gammaproteobacteria</taxon>
        <taxon>Pseudomonadales</taxon>
        <taxon>Pseudomonadaceae</taxon>
        <taxon>Pseudomonas</taxon>
    </lineage>
</organism>
<evidence type="ECO:0000313" key="1">
    <source>
        <dbReference type="EMBL" id="KDN96952.1"/>
    </source>
</evidence>
<name>A0AAP0X550_9PSED</name>
<keyword evidence="2" id="KW-1185">Reference proteome</keyword>
<sequence>MESVMPNYYVDFNNNTSETWTMGVYQELPGSVGLESVSWKQTTVPQMGESGVEWEVDYNVAIANYKQNGGIGVYKASQTLGASLGSVWDCVFENNVQQLRLASGSTLPDSILIRNASNQLANLGIGMSGQGAVYKRNVVGGGSAQFQVTPTYYFGLFNNLVLGEVISSNVVVGPQKLVFPSGLNCATVTARMDGANIKLSVAYSQVSSVSYEVVNRLRAIQLERTGELLERA</sequence>
<dbReference type="KEGG" id="pdw:BV82_5161"/>
<reference evidence="1 2" key="1">
    <citation type="journal article" date="2014" name="Genome Announc.">
        <title>Genome Sequence of Pseudomonas sp. Strain P482, a Tomato Rhizosphere Isolate with Broad-Spectrum Antimicrobial Activity.</title>
        <authorList>
            <person name="Krzyzanowska D.M."/>
            <person name="Ossowicki A."/>
            <person name="Jafra S."/>
        </authorList>
    </citation>
    <scope>NUCLEOTIDE SEQUENCE [LARGE SCALE GENOMIC DNA]</scope>
    <source>
        <strain evidence="1 2">P482</strain>
    </source>
</reference>